<dbReference type="InterPro" id="IPR000210">
    <property type="entry name" value="BTB/POZ_dom"/>
</dbReference>
<feature type="compositionally biased region" description="Basic residues" evidence="1">
    <location>
        <begin position="1"/>
        <end position="10"/>
    </location>
</feature>
<keyword evidence="4" id="KW-1185">Reference proteome</keyword>
<feature type="domain" description="BTB" evidence="2">
    <location>
        <begin position="39"/>
        <end position="110"/>
    </location>
</feature>
<protein>
    <recommendedName>
        <fullName evidence="2">BTB domain-containing protein</fullName>
    </recommendedName>
</protein>
<dbReference type="PROSITE" id="PS50097">
    <property type="entry name" value="BTB"/>
    <property type="match status" value="1"/>
</dbReference>
<dbReference type="Gene3D" id="3.30.710.10">
    <property type="entry name" value="Potassium Channel Kv1.1, Chain A"/>
    <property type="match status" value="1"/>
</dbReference>
<comment type="caution">
    <text evidence="3">The sequence shown here is derived from an EMBL/GenBank/DDBJ whole genome shotgun (WGS) entry which is preliminary data.</text>
</comment>
<dbReference type="RefSeq" id="XP_047777881.1">
    <property type="nucleotide sequence ID" value="XM_047924163.1"/>
</dbReference>
<dbReference type="GeneID" id="72004895"/>
<name>A0ABQ8KCX3_9APHY</name>
<sequence length="329" mass="37003">MSNARNRKRPRTDNKDHVGQPIETSQGFTPDKEVYFADGNIDVIAERTAFRVHRGVLSAHSEVFQDMLSIPQPESTGHGHDVPIVEVTDAADEMRHLLLVLYYRNEDFRSQKPAIFGVASCLVRLAHKYQIQSVLDDAMGRIKGFYPSDLDDFKKVFDRQAANTALIHAEPDCMEVVKLARLVGDISLLPAAFYRCCQLSPSFLLGKQPDGTFSNSHRLPDEDIGRCMAGKAYLTSARSFVLHEMRGKGRSVDCDREDSCDQAFDNMLGELDLAPSASPHRWCNPFEVGDMPYWSEVLCGSCGTVVKYRLDHAEQTVWSTLPRVFDLKE</sequence>
<dbReference type="EMBL" id="JADCUA010000013">
    <property type="protein sequence ID" value="KAH9835448.1"/>
    <property type="molecule type" value="Genomic_DNA"/>
</dbReference>
<dbReference type="Proteomes" id="UP000814176">
    <property type="component" value="Unassembled WGS sequence"/>
</dbReference>
<organism evidence="3 4">
    <name type="scientific">Rhodofomes roseus</name>
    <dbReference type="NCBI Taxonomy" id="34475"/>
    <lineage>
        <taxon>Eukaryota</taxon>
        <taxon>Fungi</taxon>
        <taxon>Dikarya</taxon>
        <taxon>Basidiomycota</taxon>
        <taxon>Agaricomycotina</taxon>
        <taxon>Agaricomycetes</taxon>
        <taxon>Polyporales</taxon>
        <taxon>Rhodofomes</taxon>
    </lineage>
</organism>
<proteinExistence type="predicted"/>
<evidence type="ECO:0000259" key="2">
    <source>
        <dbReference type="PROSITE" id="PS50097"/>
    </source>
</evidence>
<dbReference type="CDD" id="cd18186">
    <property type="entry name" value="BTB_POZ_ZBTB_KLHL-like"/>
    <property type="match status" value="1"/>
</dbReference>
<evidence type="ECO:0000313" key="4">
    <source>
        <dbReference type="Proteomes" id="UP000814176"/>
    </source>
</evidence>
<dbReference type="Pfam" id="PF00651">
    <property type="entry name" value="BTB"/>
    <property type="match status" value="1"/>
</dbReference>
<dbReference type="InterPro" id="IPR011333">
    <property type="entry name" value="SKP1/BTB/POZ_sf"/>
</dbReference>
<dbReference type="SUPFAM" id="SSF54695">
    <property type="entry name" value="POZ domain"/>
    <property type="match status" value="1"/>
</dbReference>
<accession>A0ABQ8KCX3</accession>
<dbReference type="SMART" id="SM00225">
    <property type="entry name" value="BTB"/>
    <property type="match status" value="1"/>
</dbReference>
<evidence type="ECO:0000313" key="3">
    <source>
        <dbReference type="EMBL" id="KAH9835448.1"/>
    </source>
</evidence>
<gene>
    <name evidence="3" type="ORF">C8Q71DRAFT_765924</name>
</gene>
<reference evidence="3 4" key="1">
    <citation type="journal article" date="2021" name="Environ. Microbiol.">
        <title>Gene family expansions and transcriptome signatures uncover fungal adaptations to wood decay.</title>
        <authorList>
            <person name="Hage H."/>
            <person name="Miyauchi S."/>
            <person name="Viragh M."/>
            <person name="Drula E."/>
            <person name="Min B."/>
            <person name="Chaduli D."/>
            <person name="Navarro D."/>
            <person name="Favel A."/>
            <person name="Norest M."/>
            <person name="Lesage-Meessen L."/>
            <person name="Balint B."/>
            <person name="Merenyi Z."/>
            <person name="de Eugenio L."/>
            <person name="Morin E."/>
            <person name="Martinez A.T."/>
            <person name="Baldrian P."/>
            <person name="Stursova M."/>
            <person name="Martinez M.J."/>
            <person name="Novotny C."/>
            <person name="Magnuson J.K."/>
            <person name="Spatafora J.W."/>
            <person name="Maurice S."/>
            <person name="Pangilinan J."/>
            <person name="Andreopoulos W."/>
            <person name="LaButti K."/>
            <person name="Hundley H."/>
            <person name="Na H."/>
            <person name="Kuo A."/>
            <person name="Barry K."/>
            <person name="Lipzen A."/>
            <person name="Henrissat B."/>
            <person name="Riley R."/>
            <person name="Ahrendt S."/>
            <person name="Nagy L.G."/>
            <person name="Grigoriev I.V."/>
            <person name="Martin F."/>
            <person name="Rosso M.N."/>
        </authorList>
    </citation>
    <scope>NUCLEOTIDE SEQUENCE [LARGE SCALE GENOMIC DNA]</scope>
    <source>
        <strain evidence="3 4">CIRM-BRFM 1785</strain>
    </source>
</reference>
<feature type="region of interest" description="Disordered" evidence="1">
    <location>
        <begin position="1"/>
        <end position="26"/>
    </location>
</feature>
<evidence type="ECO:0000256" key="1">
    <source>
        <dbReference type="SAM" id="MobiDB-lite"/>
    </source>
</evidence>